<gene>
    <name evidence="2" type="ORF">SAMN05660742_12749</name>
</gene>
<dbReference type="Gene3D" id="3.40.930.10">
    <property type="entry name" value="Mannitol-specific EII, Chain A"/>
    <property type="match status" value="1"/>
</dbReference>
<dbReference type="CDD" id="cd00211">
    <property type="entry name" value="PTS_IIA_fru"/>
    <property type="match status" value="1"/>
</dbReference>
<accession>A0A1H7D9C8</accession>
<feature type="domain" description="PTS EIIA type-2" evidence="1">
    <location>
        <begin position="4"/>
        <end position="151"/>
    </location>
</feature>
<evidence type="ECO:0000313" key="2">
    <source>
        <dbReference type="EMBL" id="SEJ94805.1"/>
    </source>
</evidence>
<proteinExistence type="predicted"/>
<name>A0A1H7D9C8_9FIRM</name>
<keyword evidence="3" id="KW-1185">Reference proteome</keyword>
<evidence type="ECO:0000259" key="1">
    <source>
        <dbReference type="PROSITE" id="PS51094"/>
    </source>
</evidence>
<dbReference type="SUPFAM" id="SSF55804">
    <property type="entry name" value="Phoshotransferase/anion transport protein"/>
    <property type="match status" value="1"/>
</dbReference>
<reference evidence="2 3" key="1">
    <citation type="submission" date="2016-10" db="EMBL/GenBank/DDBJ databases">
        <authorList>
            <person name="de Groot N.N."/>
        </authorList>
    </citation>
    <scope>NUCLEOTIDE SEQUENCE [LARGE SCALE GENOMIC DNA]</scope>
    <source>
        <strain evidence="2 3">DSM 2179</strain>
    </source>
</reference>
<evidence type="ECO:0000313" key="3">
    <source>
        <dbReference type="Proteomes" id="UP000199662"/>
    </source>
</evidence>
<dbReference type="InterPro" id="IPR002178">
    <property type="entry name" value="PTS_EIIA_type-2_dom"/>
</dbReference>
<dbReference type="PROSITE" id="PS51094">
    <property type="entry name" value="PTS_EIIA_TYPE_2"/>
    <property type="match status" value="1"/>
</dbReference>
<sequence length="161" mass="18542">MIDQYVYPELVWVHKLFPNKEDLFKTVARNLYNKGFVNEQYSESLISREIKFPTGLALEDYFVAIPHSDCKNVKKSFVSVVILDKPVIMNKMDDPEIEIPVEYVFFLGMNNDQDHIKFLKEVICIIKNKKLILKMKKAASSEKIISLLSTDSLGGRLLDPA</sequence>
<dbReference type="PANTHER" id="PTHR47738">
    <property type="entry name" value="PTS SYSTEM FRUCTOSE-LIKE EIIA COMPONENT-RELATED"/>
    <property type="match status" value="1"/>
</dbReference>
<dbReference type="EMBL" id="FNZK01000027">
    <property type="protein sequence ID" value="SEJ94805.1"/>
    <property type="molecule type" value="Genomic_DNA"/>
</dbReference>
<dbReference type="InterPro" id="IPR016152">
    <property type="entry name" value="PTrfase/Anion_transptr"/>
</dbReference>
<dbReference type="InterPro" id="IPR051541">
    <property type="entry name" value="PTS_SugarTrans_NitroReg"/>
</dbReference>
<dbReference type="PANTHER" id="PTHR47738:SF3">
    <property type="entry name" value="PHOSPHOTRANSFERASE SYSTEM MANNITOL_FRUCTOSE-SPECIFIC IIA DOMAIN CONTAINING PROTEIN"/>
    <property type="match status" value="1"/>
</dbReference>
<dbReference type="AlphaFoldDB" id="A0A1H7D9C8"/>
<dbReference type="STRING" id="84035.SAMN05660742_12749"/>
<dbReference type="RefSeq" id="WP_091835598.1">
    <property type="nucleotide sequence ID" value="NZ_FNZK01000027.1"/>
</dbReference>
<organism evidence="2 3">
    <name type="scientific">Propionispira arboris</name>
    <dbReference type="NCBI Taxonomy" id="84035"/>
    <lineage>
        <taxon>Bacteria</taxon>
        <taxon>Bacillati</taxon>
        <taxon>Bacillota</taxon>
        <taxon>Negativicutes</taxon>
        <taxon>Selenomonadales</taxon>
        <taxon>Selenomonadaceae</taxon>
        <taxon>Propionispira</taxon>
    </lineage>
</organism>
<dbReference type="Pfam" id="PF00359">
    <property type="entry name" value="PTS_EIIA_2"/>
    <property type="match status" value="1"/>
</dbReference>
<dbReference type="Proteomes" id="UP000199662">
    <property type="component" value="Unassembled WGS sequence"/>
</dbReference>
<protein>
    <submittedName>
        <fullName evidence="2">PTS system, galactitol-specific IIA component</fullName>
    </submittedName>
</protein>